<comment type="caution">
    <text evidence="2">The sequence shown here is derived from an EMBL/GenBank/DDBJ whole genome shotgun (WGS) entry which is preliminary data.</text>
</comment>
<gene>
    <name evidence="2" type="ORF">ACH4GP_18185</name>
</gene>
<protein>
    <submittedName>
        <fullName evidence="2">Recombinase family protein</fullName>
    </submittedName>
</protein>
<evidence type="ECO:0000259" key="1">
    <source>
        <dbReference type="Pfam" id="PF00239"/>
    </source>
</evidence>
<evidence type="ECO:0000313" key="2">
    <source>
        <dbReference type="EMBL" id="MFH8586308.1"/>
    </source>
</evidence>
<proteinExistence type="predicted"/>
<dbReference type="RefSeq" id="WP_397673339.1">
    <property type="nucleotide sequence ID" value="NZ_JBIRGH010000010.1"/>
</dbReference>
<accession>A0ABW7RGJ6</accession>
<dbReference type="Proteomes" id="UP001610990">
    <property type="component" value="Unassembled WGS sequence"/>
</dbReference>
<dbReference type="Pfam" id="PF00239">
    <property type="entry name" value="Resolvase"/>
    <property type="match status" value="1"/>
</dbReference>
<evidence type="ECO:0000313" key="3">
    <source>
        <dbReference type="Proteomes" id="UP001610990"/>
    </source>
</evidence>
<feature type="domain" description="Resolvase/invertase-type recombinase catalytic" evidence="1">
    <location>
        <begin position="9"/>
        <end position="76"/>
    </location>
</feature>
<dbReference type="Gene3D" id="3.40.50.1390">
    <property type="entry name" value="Resolvase, N-terminal catalytic domain"/>
    <property type="match status" value="1"/>
</dbReference>
<dbReference type="InterPro" id="IPR036162">
    <property type="entry name" value="Resolvase-like_N_sf"/>
</dbReference>
<reference evidence="2 3" key="1">
    <citation type="submission" date="2024-10" db="EMBL/GenBank/DDBJ databases">
        <title>The Natural Products Discovery Center: Release of the First 8490 Sequenced Strains for Exploring Actinobacteria Biosynthetic Diversity.</title>
        <authorList>
            <person name="Kalkreuter E."/>
            <person name="Kautsar S.A."/>
            <person name="Yang D."/>
            <person name="Bader C.D."/>
            <person name="Teijaro C.N."/>
            <person name="Fluegel L."/>
            <person name="Davis C.M."/>
            <person name="Simpson J.R."/>
            <person name="Lauterbach L."/>
            <person name="Steele A.D."/>
            <person name="Gui C."/>
            <person name="Meng S."/>
            <person name="Li G."/>
            <person name="Viehrig K."/>
            <person name="Ye F."/>
            <person name="Su P."/>
            <person name="Kiefer A.F."/>
            <person name="Nichols A."/>
            <person name="Cepeda A.J."/>
            <person name="Yan W."/>
            <person name="Fan B."/>
            <person name="Jiang Y."/>
            <person name="Adhikari A."/>
            <person name="Zheng C.-J."/>
            <person name="Schuster L."/>
            <person name="Cowan T.M."/>
            <person name="Smanski M.J."/>
            <person name="Chevrette M.G."/>
            <person name="De Carvalho L.P.S."/>
            <person name="Shen B."/>
        </authorList>
    </citation>
    <scope>NUCLEOTIDE SEQUENCE [LARGE SCALE GENOMIC DNA]</scope>
    <source>
        <strain evidence="2 3">NPDC018013</strain>
    </source>
</reference>
<sequence>MSTSTGGLGRGIELAMRAEGLKTGDVGLEFLTGELTGSHDPSGIVFTVLAAVSGMEREYIRDGTLDGHESARKRGRTIGGALASRTTACAPWLSTYVGRK</sequence>
<dbReference type="InterPro" id="IPR006119">
    <property type="entry name" value="Resolv_N"/>
</dbReference>
<keyword evidence="3" id="KW-1185">Reference proteome</keyword>
<dbReference type="SUPFAM" id="SSF53041">
    <property type="entry name" value="Resolvase-like"/>
    <property type="match status" value="1"/>
</dbReference>
<organism evidence="2 3">
    <name type="scientific">Streptomyces celluloflavus</name>
    <dbReference type="NCBI Taxonomy" id="58344"/>
    <lineage>
        <taxon>Bacteria</taxon>
        <taxon>Bacillati</taxon>
        <taxon>Actinomycetota</taxon>
        <taxon>Actinomycetes</taxon>
        <taxon>Kitasatosporales</taxon>
        <taxon>Streptomycetaceae</taxon>
        <taxon>Streptomyces</taxon>
    </lineage>
</organism>
<dbReference type="EMBL" id="JBIRGH010000010">
    <property type="protein sequence ID" value="MFH8586308.1"/>
    <property type="molecule type" value="Genomic_DNA"/>
</dbReference>
<name>A0ABW7RGJ6_9ACTN</name>